<reference evidence="2 3" key="1">
    <citation type="journal article" date="2023" name="Sci. Data">
        <title>Genome assembly of the Korean intertidal mud-creeper Batillaria attramentaria.</title>
        <authorList>
            <person name="Patra A.K."/>
            <person name="Ho P.T."/>
            <person name="Jun S."/>
            <person name="Lee S.J."/>
            <person name="Kim Y."/>
            <person name="Won Y.J."/>
        </authorList>
    </citation>
    <scope>NUCLEOTIDE SEQUENCE [LARGE SCALE GENOMIC DNA]</scope>
    <source>
        <strain evidence="2">Wonlab-2016</strain>
    </source>
</reference>
<feature type="compositionally biased region" description="Polar residues" evidence="1">
    <location>
        <begin position="67"/>
        <end position="76"/>
    </location>
</feature>
<dbReference type="Gene3D" id="3.30.70.1820">
    <property type="entry name" value="L1 transposable element, RRM domain"/>
    <property type="match status" value="1"/>
</dbReference>
<name>A0ABD0JI40_9CAEN</name>
<organism evidence="2 3">
    <name type="scientific">Batillaria attramentaria</name>
    <dbReference type="NCBI Taxonomy" id="370345"/>
    <lineage>
        <taxon>Eukaryota</taxon>
        <taxon>Metazoa</taxon>
        <taxon>Spiralia</taxon>
        <taxon>Lophotrochozoa</taxon>
        <taxon>Mollusca</taxon>
        <taxon>Gastropoda</taxon>
        <taxon>Caenogastropoda</taxon>
        <taxon>Sorbeoconcha</taxon>
        <taxon>Cerithioidea</taxon>
        <taxon>Batillariidae</taxon>
        <taxon>Batillaria</taxon>
    </lineage>
</organism>
<accession>A0ABD0JI40</accession>
<sequence length="298" mass="34135">MVKQRRLATVLLPCCFHMSNKRSATSPLYDTNEKRSCRDEQDGSLMEDTIDSDETILNTDYLSGTLVDSNESSTAGMTEKTPGGGGTMKDQIRDAFCDPALIELIPKALLEKEDREILLLQDRVDELEQYSRRNNIRINDIPESDGENTDEIIQAIGNEIGVTITEIIDRSHRVGKKYDGYCRPIICKFTAYRYKQRLIKEKKKLSSVDAKQLFPDRTWRPRRIRRRGPDSSTNSEMKTKIYLNDDLPRTRADIASKARELKSDGIIQETWVRDGIIFVRQNGTTYRVTTVRELAVFG</sequence>
<dbReference type="PANTHER" id="PTHR11505">
    <property type="entry name" value="L1 TRANSPOSABLE ELEMENT-RELATED"/>
    <property type="match status" value="1"/>
</dbReference>
<comment type="caution">
    <text evidence="2">The sequence shown here is derived from an EMBL/GenBank/DDBJ whole genome shotgun (WGS) entry which is preliminary data.</text>
</comment>
<dbReference type="AlphaFoldDB" id="A0ABD0JI40"/>
<evidence type="ECO:0000313" key="2">
    <source>
        <dbReference type="EMBL" id="KAK7474612.1"/>
    </source>
</evidence>
<dbReference type="EMBL" id="JACVVK020000431">
    <property type="protein sequence ID" value="KAK7474612.1"/>
    <property type="molecule type" value="Genomic_DNA"/>
</dbReference>
<dbReference type="InterPro" id="IPR004244">
    <property type="entry name" value="Transposase_22"/>
</dbReference>
<protein>
    <submittedName>
        <fullName evidence="2">Uncharacterized protein</fullName>
    </submittedName>
</protein>
<dbReference type="Proteomes" id="UP001519460">
    <property type="component" value="Unassembled WGS sequence"/>
</dbReference>
<feature type="region of interest" description="Disordered" evidence="1">
    <location>
        <begin position="67"/>
        <end position="89"/>
    </location>
</feature>
<proteinExistence type="predicted"/>
<evidence type="ECO:0000256" key="1">
    <source>
        <dbReference type="SAM" id="MobiDB-lite"/>
    </source>
</evidence>
<evidence type="ECO:0000313" key="3">
    <source>
        <dbReference type="Proteomes" id="UP001519460"/>
    </source>
</evidence>
<gene>
    <name evidence="2" type="ORF">BaRGS_00034141</name>
</gene>
<keyword evidence="3" id="KW-1185">Reference proteome</keyword>